<sequence length="447" mass="49673">MQPRRGRPSKRAKHNISGLKNQSRKPPSPEASSNSSGGDYSDSETLDFAELDSLAYLEVDSDHSDNDNEVDWDEVANEEFQDRLFGLLAQIEEDQRDAGDDDWVPTRQAYTAKRVVEKRKPGGRPAEYIKGPDTASKSLRTQQRYAKYNRAQTKLNSFFSAPSSSALSAPSSPVLHEEELNISEDEAPPPTETAGSTPFSTAPPSRAPSPPQIIPRIRSASVLSDPTDEQLEASSPLIQVDNSDEEIEEDDPNDWDAVVDDIVGSEENLSTAPAGSPLFSNPAPGVIIRSWHALREKIKGDLKKQNLPLSQHNQLLIIRNFATLRIKGLKRIAASLEIARQWHEGNGNYFARRVRALARHYQLFEELPTETRGGRANTKSLLNDESVQTACLAWLTQQKVGSVTPKRFCLQKGKLFFKRRAVDASFMFQILLLKGQVDLSNGIRTVS</sequence>
<feature type="region of interest" description="Disordered" evidence="1">
    <location>
        <begin position="159"/>
        <end position="252"/>
    </location>
</feature>
<dbReference type="AlphaFoldDB" id="A0AAD6YWP5"/>
<feature type="region of interest" description="Disordered" evidence="1">
    <location>
        <begin position="1"/>
        <end position="45"/>
    </location>
</feature>
<name>A0AAD6YWP5_9AGAR</name>
<feature type="compositionally biased region" description="Polar residues" evidence="1">
    <location>
        <begin position="232"/>
        <end position="241"/>
    </location>
</feature>
<accession>A0AAD6YWP5</accession>
<feature type="compositionally biased region" description="Basic residues" evidence="1">
    <location>
        <begin position="1"/>
        <end position="14"/>
    </location>
</feature>
<feature type="region of interest" description="Disordered" evidence="1">
    <location>
        <begin position="116"/>
        <end position="139"/>
    </location>
</feature>
<organism evidence="2 3">
    <name type="scientific">Mycena albidolilacea</name>
    <dbReference type="NCBI Taxonomy" id="1033008"/>
    <lineage>
        <taxon>Eukaryota</taxon>
        <taxon>Fungi</taxon>
        <taxon>Dikarya</taxon>
        <taxon>Basidiomycota</taxon>
        <taxon>Agaricomycotina</taxon>
        <taxon>Agaricomycetes</taxon>
        <taxon>Agaricomycetidae</taxon>
        <taxon>Agaricales</taxon>
        <taxon>Marasmiineae</taxon>
        <taxon>Mycenaceae</taxon>
        <taxon>Mycena</taxon>
    </lineage>
</organism>
<proteinExistence type="predicted"/>
<gene>
    <name evidence="2" type="ORF">DFH08DRAFT_828221</name>
</gene>
<feature type="compositionally biased region" description="Low complexity" evidence="1">
    <location>
        <begin position="159"/>
        <end position="173"/>
    </location>
</feature>
<dbReference type="Proteomes" id="UP001218218">
    <property type="component" value="Unassembled WGS sequence"/>
</dbReference>
<evidence type="ECO:0000256" key="1">
    <source>
        <dbReference type="SAM" id="MobiDB-lite"/>
    </source>
</evidence>
<feature type="compositionally biased region" description="Acidic residues" evidence="1">
    <location>
        <begin position="242"/>
        <end position="252"/>
    </location>
</feature>
<evidence type="ECO:0000313" key="3">
    <source>
        <dbReference type="Proteomes" id="UP001218218"/>
    </source>
</evidence>
<reference evidence="2" key="1">
    <citation type="submission" date="2023-03" db="EMBL/GenBank/DDBJ databases">
        <title>Massive genome expansion in bonnet fungi (Mycena s.s.) driven by repeated elements and novel gene families across ecological guilds.</title>
        <authorList>
            <consortium name="Lawrence Berkeley National Laboratory"/>
            <person name="Harder C.B."/>
            <person name="Miyauchi S."/>
            <person name="Viragh M."/>
            <person name="Kuo A."/>
            <person name="Thoen E."/>
            <person name="Andreopoulos B."/>
            <person name="Lu D."/>
            <person name="Skrede I."/>
            <person name="Drula E."/>
            <person name="Henrissat B."/>
            <person name="Morin E."/>
            <person name="Kohler A."/>
            <person name="Barry K."/>
            <person name="LaButti K."/>
            <person name="Morin E."/>
            <person name="Salamov A."/>
            <person name="Lipzen A."/>
            <person name="Mereny Z."/>
            <person name="Hegedus B."/>
            <person name="Baldrian P."/>
            <person name="Stursova M."/>
            <person name="Weitz H."/>
            <person name="Taylor A."/>
            <person name="Grigoriev I.V."/>
            <person name="Nagy L.G."/>
            <person name="Martin F."/>
            <person name="Kauserud H."/>
        </authorList>
    </citation>
    <scope>NUCLEOTIDE SEQUENCE</scope>
    <source>
        <strain evidence="2">CBHHK002</strain>
    </source>
</reference>
<keyword evidence="3" id="KW-1185">Reference proteome</keyword>
<dbReference type="EMBL" id="JARIHO010000155">
    <property type="protein sequence ID" value="KAJ7300710.1"/>
    <property type="molecule type" value="Genomic_DNA"/>
</dbReference>
<evidence type="ECO:0000313" key="2">
    <source>
        <dbReference type="EMBL" id="KAJ7300710.1"/>
    </source>
</evidence>
<protein>
    <submittedName>
        <fullName evidence="2">Uncharacterized protein</fullName>
    </submittedName>
</protein>
<comment type="caution">
    <text evidence="2">The sequence shown here is derived from an EMBL/GenBank/DDBJ whole genome shotgun (WGS) entry which is preliminary data.</text>
</comment>